<dbReference type="Proteomes" id="UP001596201">
    <property type="component" value="Unassembled WGS sequence"/>
</dbReference>
<evidence type="ECO:0000256" key="1">
    <source>
        <dbReference type="SAM" id="MobiDB-lite"/>
    </source>
</evidence>
<dbReference type="AlphaFoldDB" id="A0ABD5REK8"/>
<sequence>MARTVVVARVGATLGTALVREFADAGDRVALFARSPDLGESEAPSGRESGGTVRLSGTTLSADGSERLLDWSSAAHATKGFARSLPRRYGPDGVHVAEAFRRLVDQDDSAWTQELDLRPKERPA</sequence>
<accession>A0ABD5REK8</accession>
<gene>
    <name evidence="2" type="ORF">ACFPJ5_16110</name>
</gene>
<organism evidence="2 3">
    <name type="scientific">Salinirubrum litoreum</name>
    <dbReference type="NCBI Taxonomy" id="1126234"/>
    <lineage>
        <taxon>Archaea</taxon>
        <taxon>Methanobacteriati</taxon>
        <taxon>Methanobacteriota</taxon>
        <taxon>Stenosarchaea group</taxon>
        <taxon>Halobacteria</taxon>
        <taxon>Halobacteriales</taxon>
        <taxon>Haloferacaceae</taxon>
        <taxon>Salinirubrum</taxon>
    </lineage>
</organism>
<name>A0ABD5REK8_9EURY</name>
<comment type="caution">
    <text evidence="2">The sequence shown here is derived from an EMBL/GenBank/DDBJ whole genome shotgun (WGS) entry which is preliminary data.</text>
</comment>
<feature type="region of interest" description="Disordered" evidence="1">
    <location>
        <begin position="35"/>
        <end position="59"/>
    </location>
</feature>
<dbReference type="PANTHER" id="PTHR43431:SF7">
    <property type="entry name" value="OXIDOREDUCTASE, SHORT CHAIN DEHYDROGENASE_REDUCTASE FAMILY (AFU_ORTHOLOGUE AFUA_5G14000)"/>
    <property type="match status" value="1"/>
</dbReference>
<dbReference type="RefSeq" id="WP_227230729.1">
    <property type="nucleotide sequence ID" value="NZ_JAJCVJ010000002.1"/>
</dbReference>
<reference evidence="2 3" key="1">
    <citation type="journal article" date="2019" name="Int. J. Syst. Evol. Microbiol.">
        <title>The Global Catalogue of Microorganisms (GCM) 10K type strain sequencing project: providing services to taxonomists for standard genome sequencing and annotation.</title>
        <authorList>
            <consortium name="The Broad Institute Genomics Platform"/>
            <consortium name="The Broad Institute Genome Sequencing Center for Infectious Disease"/>
            <person name="Wu L."/>
            <person name="Ma J."/>
        </authorList>
    </citation>
    <scope>NUCLEOTIDE SEQUENCE [LARGE SCALE GENOMIC DNA]</scope>
    <source>
        <strain evidence="2 3">CGMCC 1.12237</strain>
    </source>
</reference>
<dbReference type="PANTHER" id="PTHR43431">
    <property type="entry name" value="OXIDOREDUCTASE, SHORT CHAIN DEHYDROGENASE/REDUCTASE FAMILY (AFU_ORTHOLOGUE AFUA_5G14000)"/>
    <property type="match status" value="1"/>
</dbReference>
<keyword evidence="3" id="KW-1185">Reference proteome</keyword>
<dbReference type="EMBL" id="JBHSKX010000002">
    <property type="protein sequence ID" value="MFC5368454.1"/>
    <property type="molecule type" value="Genomic_DNA"/>
</dbReference>
<proteinExistence type="predicted"/>
<evidence type="ECO:0000313" key="3">
    <source>
        <dbReference type="Proteomes" id="UP001596201"/>
    </source>
</evidence>
<protein>
    <submittedName>
        <fullName evidence="2">Uncharacterized protein</fullName>
    </submittedName>
</protein>
<evidence type="ECO:0000313" key="2">
    <source>
        <dbReference type="EMBL" id="MFC5368454.1"/>
    </source>
</evidence>